<gene>
    <name evidence="3" type="ORF">GMARGA_LOCUS10843</name>
</gene>
<evidence type="ECO:0000259" key="2">
    <source>
        <dbReference type="PROSITE" id="PS50966"/>
    </source>
</evidence>
<keyword evidence="1" id="KW-0479">Metal-binding</keyword>
<feature type="domain" description="SWIM-type" evidence="2">
    <location>
        <begin position="95"/>
        <end position="133"/>
    </location>
</feature>
<keyword evidence="4" id="KW-1185">Reference proteome</keyword>
<evidence type="ECO:0000256" key="1">
    <source>
        <dbReference type="PROSITE-ProRule" id="PRU00325"/>
    </source>
</evidence>
<name>A0ABN7UWB2_GIGMA</name>
<keyword evidence="1" id="KW-0862">Zinc</keyword>
<comment type="caution">
    <text evidence="3">The sequence shown here is derived from an EMBL/GenBank/DDBJ whole genome shotgun (WGS) entry which is preliminary data.</text>
</comment>
<dbReference type="InterPro" id="IPR007527">
    <property type="entry name" value="Znf_SWIM"/>
</dbReference>
<keyword evidence="1" id="KW-0863">Zinc-finger</keyword>
<dbReference type="Proteomes" id="UP000789901">
    <property type="component" value="Unassembled WGS sequence"/>
</dbReference>
<accession>A0ABN7UWB2</accession>
<evidence type="ECO:0000313" key="4">
    <source>
        <dbReference type="Proteomes" id="UP000789901"/>
    </source>
</evidence>
<reference evidence="3 4" key="1">
    <citation type="submission" date="2021-06" db="EMBL/GenBank/DDBJ databases">
        <authorList>
            <person name="Kallberg Y."/>
            <person name="Tangrot J."/>
            <person name="Rosling A."/>
        </authorList>
    </citation>
    <scope>NUCLEOTIDE SEQUENCE [LARGE SCALE GENOMIC DNA]</scope>
    <source>
        <strain evidence="3 4">120-4 pot B 10/14</strain>
    </source>
</reference>
<proteinExistence type="predicted"/>
<evidence type="ECO:0000313" key="3">
    <source>
        <dbReference type="EMBL" id="CAG8678910.1"/>
    </source>
</evidence>
<dbReference type="EMBL" id="CAJVQB010006180">
    <property type="protein sequence ID" value="CAG8678910.1"/>
    <property type="molecule type" value="Genomic_DNA"/>
</dbReference>
<protein>
    <submittedName>
        <fullName evidence="3">28796_t:CDS:1</fullName>
    </submittedName>
</protein>
<dbReference type="PROSITE" id="PS50966">
    <property type="entry name" value="ZF_SWIM"/>
    <property type="match status" value="1"/>
</dbReference>
<sequence length="341" mass="39370">MFLHNFFTNIDTILIQFLTPLILSWQRFQISQSFTYKGCLVLSSVEVSCFDTVNDAFIKDVDDEPQTTLKSLLNGVEFSNIIELWRIRRIGGLSYHENIVALLSDRTHLCTCMETITKGIICYHFWCVMLYSIHAKFHISIIPTRWYKDSIVDQLDVNLKNSPVLFQKLEYNEIIRRTTPLKNRFGVAFSISKTAINIALETNSDEELIQMLKNFIAIKRQVVPLQQQFINQITDLNVVKICGAPFKKKLKSFTEVLGRRANDQKTSNVKFELSTLKDTTNIWNNSSTEYSGENNEISQKLPTNIIEPEPIPDMLIQVEQTIECKTVQDFVKDKNQDTIPL</sequence>
<organism evidence="3 4">
    <name type="scientific">Gigaspora margarita</name>
    <dbReference type="NCBI Taxonomy" id="4874"/>
    <lineage>
        <taxon>Eukaryota</taxon>
        <taxon>Fungi</taxon>
        <taxon>Fungi incertae sedis</taxon>
        <taxon>Mucoromycota</taxon>
        <taxon>Glomeromycotina</taxon>
        <taxon>Glomeromycetes</taxon>
        <taxon>Diversisporales</taxon>
        <taxon>Gigasporaceae</taxon>
        <taxon>Gigaspora</taxon>
    </lineage>
</organism>